<dbReference type="Proteomes" id="UP000252249">
    <property type="component" value="Unassembled WGS sequence"/>
</dbReference>
<dbReference type="GO" id="GO:0003677">
    <property type="term" value="F:DNA binding"/>
    <property type="evidence" value="ECO:0007669"/>
    <property type="project" value="UniProtKB-KW"/>
</dbReference>
<gene>
    <name evidence="2" type="ORF">DU428_07775</name>
</gene>
<name>A0A368P8X6_9FLAO</name>
<organism evidence="2 3">
    <name type="scientific">Oceanihabitans sediminis</name>
    <dbReference type="NCBI Taxonomy" id="1812012"/>
    <lineage>
        <taxon>Bacteria</taxon>
        <taxon>Pseudomonadati</taxon>
        <taxon>Bacteroidota</taxon>
        <taxon>Flavobacteriia</taxon>
        <taxon>Flavobacteriales</taxon>
        <taxon>Flavobacteriaceae</taxon>
        <taxon>Oceanihabitans</taxon>
    </lineage>
</organism>
<dbReference type="RefSeq" id="WP_113965965.1">
    <property type="nucleotide sequence ID" value="NZ_QNRP01000002.1"/>
</dbReference>
<comment type="caution">
    <text evidence="2">The sequence shown here is derived from an EMBL/GenBank/DDBJ whole genome shotgun (WGS) entry which is preliminary data.</text>
</comment>
<evidence type="ECO:0000259" key="1">
    <source>
        <dbReference type="Pfam" id="PF12728"/>
    </source>
</evidence>
<sequence length="110" mass="13020">MENPFEIINERLERIENLLENIYSNIGTKETNIITSKIMDIEQLSNYLGLSKSQIYKLTSSHTIPHSKRGKRLYFDKETINSWVLENKIWTQDDIEKQASDYLIKKGKHF</sequence>
<dbReference type="Pfam" id="PF12728">
    <property type="entry name" value="HTH_17"/>
    <property type="match status" value="1"/>
</dbReference>
<dbReference type="SUPFAM" id="SSF46955">
    <property type="entry name" value="Putative DNA-binding domain"/>
    <property type="match status" value="1"/>
</dbReference>
<dbReference type="InterPro" id="IPR041657">
    <property type="entry name" value="HTH_17"/>
</dbReference>
<reference evidence="2 3" key="1">
    <citation type="submission" date="2018-07" db="EMBL/GenBank/DDBJ databases">
        <title>Oceanihabitans testaceum sp. nov., isolated from marine sediment.</title>
        <authorList>
            <person name="Li C.-M."/>
        </authorList>
    </citation>
    <scope>NUCLEOTIDE SEQUENCE [LARGE SCALE GENOMIC DNA]</scope>
    <source>
        <strain evidence="2 3">S9-10</strain>
    </source>
</reference>
<keyword evidence="2" id="KW-0238">DNA-binding</keyword>
<accession>A0A368P8X6</accession>
<dbReference type="InterPro" id="IPR010093">
    <property type="entry name" value="SinI_DNA-bd"/>
</dbReference>
<dbReference type="NCBIfam" id="TIGR01764">
    <property type="entry name" value="excise"/>
    <property type="match status" value="1"/>
</dbReference>
<protein>
    <submittedName>
        <fullName evidence="2">DNA-binding protein</fullName>
    </submittedName>
</protein>
<feature type="domain" description="Helix-turn-helix" evidence="1">
    <location>
        <begin position="39"/>
        <end position="87"/>
    </location>
</feature>
<keyword evidence="3" id="KW-1185">Reference proteome</keyword>
<dbReference type="OrthoDB" id="597977at2"/>
<evidence type="ECO:0000313" key="3">
    <source>
        <dbReference type="Proteomes" id="UP000252249"/>
    </source>
</evidence>
<evidence type="ECO:0000313" key="2">
    <source>
        <dbReference type="EMBL" id="RCU57681.1"/>
    </source>
</evidence>
<proteinExistence type="predicted"/>
<dbReference type="AlphaFoldDB" id="A0A368P8X6"/>
<dbReference type="InterPro" id="IPR009061">
    <property type="entry name" value="DNA-bd_dom_put_sf"/>
</dbReference>
<dbReference type="EMBL" id="QPIG01000002">
    <property type="protein sequence ID" value="RCU57681.1"/>
    <property type="molecule type" value="Genomic_DNA"/>
</dbReference>